<evidence type="ECO:0000256" key="1">
    <source>
        <dbReference type="SAM" id="MobiDB-lite"/>
    </source>
</evidence>
<accession>A0A6A1UUE3</accession>
<protein>
    <submittedName>
        <fullName evidence="2">Uncharacterized protein</fullName>
    </submittedName>
</protein>
<proteinExistence type="predicted"/>
<comment type="caution">
    <text evidence="2">The sequence shown here is derived from an EMBL/GenBank/DDBJ whole genome shotgun (WGS) entry which is preliminary data.</text>
</comment>
<evidence type="ECO:0000313" key="3">
    <source>
        <dbReference type="Proteomes" id="UP000516437"/>
    </source>
</evidence>
<dbReference type="Proteomes" id="UP000516437">
    <property type="component" value="Chromosome 8"/>
</dbReference>
<organism evidence="2 3">
    <name type="scientific">Morella rubra</name>
    <name type="common">Chinese bayberry</name>
    <dbReference type="NCBI Taxonomy" id="262757"/>
    <lineage>
        <taxon>Eukaryota</taxon>
        <taxon>Viridiplantae</taxon>
        <taxon>Streptophyta</taxon>
        <taxon>Embryophyta</taxon>
        <taxon>Tracheophyta</taxon>
        <taxon>Spermatophyta</taxon>
        <taxon>Magnoliopsida</taxon>
        <taxon>eudicotyledons</taxon>
        <taxon>Gunneridae</taxon>
        <taxon>Pentapetalae</taxon>
        <taxon>rosids</taxon>
        <taxon>fabids</taxon>
        <taxon>Fagales</taxon>
        <taxon>Myricaceae</taxon>
        <taxon>Morella</taxon>
    </lineage>
</organism>
<sequence length="197" mass="23264">MDKSWVYEKNRLRHQLLNVGEVGHVESVWRRVLGPGPGPGNYQCISRRESVEECLPLLPPYRRRLECGRGFLISVNKWADVPIEVKEYIMDQCWTTSTLTTPHEDVRTVKNQESSNINPVELYKKNYTNKDGIWEGARDFYHQLAKARDEIEAMRAAREKDLQEFVKKQAKMEATLRDHREEQRVEQERIRLEQEVP</sequence>
<dbReference type="AlphaFoldDB" id="A0A6A1UUE3"/>
<dbReference type="EMBL" id="RXIC02000026">
    <property type="protein sequence ID" value="KAB1203982.1"/>
    <property type="molecule type" value="Genomic_DNA"/>
</dbReference>
<feature type="region of interest" description="Disordered" evidence="1">
    <location>
        <begin position="173"/>
        <end position="197"/>
    </location>
</feature>
<gene>
    <name evidence="2" type="ORF">CJ030_MR8G002123</name>
</gene>
<name>A0A6A1UUE3_9ROSI</name>
<reference evidence="2 3" key="1">
    <citation type="journal article" date="2019" name="Plant Biotechnol. J.">
        <title>The red bayberry genome and genetic basis of sex determination.</title>
        <authorList>
            <person name="Jia H.M."/>
            <person name="Jia H.J."/>
            <person name="Cai Q.L."/>
            <person name="Wang Y."/>
            <person name="Zhao H.B."/>
            <person name="Yang W.F."/>
            <person name="Wang G.Y."/>
            <person name="Li Y.H."/>
            <person name="Zhan D.L."/>
            <person name="Shen Y.T."/>
            <person name="Niu Q.F."/>
            <person name="Chang L."/>
            <person name="Qiu J."/>
            <person name="Zhao L."/>
            <person name="Xie H.B."/>
            <person name="Fu W.Y."/>
            <person name="Jin J."/>
            <person name="Li X.W."/>
            <person name="Jiao Y."/>
            <person name="Zhou C.C."/>
            <person name="Tu T."/>
            <person name="Chai C.Y."/>
            <person name="Gao J.L."/>
            <person name="Fan L.J."/>
            <person name="van de Weg E."/>
            <person name="Wang J.Y."/>
            <person name="Gao Z.S."/>
        </authorList>
    </citation>
    <scope>NUCLEOTIDE SEQUENCE [LARGE SCALE GENOMIC DNA]</scope>
    <source>
        <tissue evidence="2">Leaves</tissue>
    </source>
</reference>
<evidence type="ECO:0000313" key="2">
    <source>
        <dbReference type="EMBL" id="KAB1203982.1"/>
    </source>
</evidence>
<dbReference type="OrthoDB" id="1921870at2759"/>
<keyword evidence="3" id="KW-1185">Reference proteome</keyword>